<feature type="binding site" evidence="6">
    <location>
        <position position="52"/>
    </location>
    <ligand>
        <name>NAD(+)</name>
        <dbReference type="ChEBI" id="CHEBI:57540"/>
    </ligand>
</feature>
<dbReference type="FunFam" id="3.30.360.10:FF:000002">
    <property type="entry name" value="Glyceraldehyde-3-phosphate dehydrogenase"/>
    <property type="match status" value="1"/>
</dbReference>
<dbReference type="Proteomes" id="UP000249754">
    <property type="component" value="Unassembled WGS sequence"/>
</dbReference>
<evidence type="ECO:0000256" key="1">
    <source>
        <dbReference type="ARBA" id="ARBA00007406"/>
    </source>
</evidence>
<evidence type="ECO:0000256" key="5">
    <source>
        <dbReference type="PIRSR" id="PIRSR000149-2"/>
    </source>
</evidence>
<feature type="binding site" evidence="6">
    <location>
        <position position="331"/>
    </location>
    <ligand>
        <name>NAD(+)</name>
        <dbReference type="ChEBI" id="CHEBI:57540"/>
    </ligand>
</feature>
<dbReference type="InterPro" id="IPR020828">
    <property type="entry name" value="GlycerAld_3-P_DH_NAD(P)-bd"/>
</dbReference>
<feature type="binding site" evidence="5">
    <location>
        <begin position="227"/>
        <end position="228"/>
    </location>
    <ligand>
        <name>D-glyceraldehyde 3-phosphate</name>
        <dbReference type="ChEBI" id="CHEBI:59776"/>
    </ligand>
</feature>
<dbReference type="GO" id="GO:0050661">
    <property type="term" value="F:NADP binding"/>
    <property type="evidence" value="ECO:0007669"/>
    <property type="project" value="InterPro"/>
</dbReference>
<organism evidence="10 11">
    <name type="scientific">Pedobacter cryoconitis</name>
    <dbReference type="NCBI Taxonomy" id="188932"/>
    <lineage>
        <taxon>Bacteria</taxon>
        <taxon>Pseudomonadati</taxon>
        <taxon>Bacteroidota</taxon>
        <taxon>Sphingobacteriia</taxon>
        <taxon>Sphingobacteriales</taxon>
        <taxon>Sphingobacteriaceae</taxon>
        <taxon>Pedobacter</taxon>
    </lineage>
</organism>
<protein>
    <submittedName>
        <fullName evidence="10">Glyceraldehyde 3-phosphate dehydrogenase</fullName>
    </submittedName>
</protein>
<evidence type="ECO:0000313" key="10">
    <source>
        <dbReference type="EMBL" id="RAJ31600.1"/>
    </source>
</evidence>
<dbReference type="Gene3D" id="3.30.360.10">
    <property type="entry name" value="Dihydrodipicolinate Reductase, domain 2"/>
    <property type="match status" value="1"/>
</dbReference>
<evidence type="ECO:0000256" key="8">
    <source>
        <dbReference type="RuleBase" id="RU000397"/>
    </source>
</evidence>
<dbReference type="SUPFAM" id="SSF51735">
    <property type="entry name" value="NAD(P)-binding Rossmann-fold domains"/>
    <property type="match status" value="1"/>
</dbReference>
<name>A0A327SQI5_9SPHI</name>
<dbReference type="SMART" id="SM00846">
    <property type="entry name" value="Gp_dh_N"/>
    <property type="match status" value="1"/>
</dbReference>
<dbReference type="Pfam" id="PF00044">
    <property type="entry name" value="Gp_dh_N"/>
    <property type="match status" value="1"/>
</dbReference>
<keyword evidence="3" id="KW-0560">Oxidoreductase</keyword>
<dbReference type="PANTHER" id="PTHR43148">
    <property type="entry name" value="GLYCERALDEHYDE-3-PHOSPHATE DEHYDROGENASE 2"/>
    <property type="match status" value="1"/>
</dbReference>
<dbReference type="EMBL" id="QLLR01000008">
    <property type="protein sequence ID" value="RAJ31600.1"/>
    <property type="molecule type" value="Genomic_DNA"/>
</dbReference>
<dbReference type="STRING" id="188932.AY601_0019"/>
<dbReference type="GO" id="GO:0016620">
    <property type="term" value="F:oxidoreductase activity, acting on the aldehyde or oxo group of donors, NAD or NADP as acceptor"/>
    <property type="evidence" value="ECO:0007669"/>
    <property type="project" value="InterPro"/>
</dbReference>
<keyword evidence="6" id="KW-0520">NAD</keyword>
<dbReference type="PRINTS" id="PR00078">
    <property type="entry name" value="G3PDHDRGNASE"/>
</dbReference>
<feature type="active site" description="Nucleophile" evidence="4">
    <location>
        <position position="169"/>
    </location>
</feature>
<dbReference type="Gene3D" id="3.40.50.720">
    <property type="entry name" value="NAD(P)-binding Rossmann-like Domain"/>
    <property type="match status" value="1"/>
</dbReference>
<evidence type="ECO:0000256" key="4">
    <source>
        <dbReference type="PIRSR" id="PIRSR000149-1"/>
    </source>
</evidence>
<evidence type="ECO:0000256" key="7">
    <source>
        <dbReference type="PIRSR" id="PIRSR000149-4"/>
    </source>
</evidence>
<comment type="similarity">
    <text evidence="1 8">Belongs to the glyceraldehyde-3-phosphate dehydrogenase family.</text>
</comment>
<gene>
    <name evidence="10" type="ORF">LY11_02099</name>
</gene>
<dbReference type="CDD" id="cd18126">
    <property type="entry name" value="GAPDH_I_C"/>
    <property type="match status" value="1"/>
</dbReference>
<accession>A0A327SQI5</accession>
<dbReference type="InterPro" id="IPR036291">
    <property type="entry name" value="NAD(P)-bd_dom_sf"/>
</dbReference>
<evidence type="ECO:0000256" key="2">
    <source>
        <dbReference type="ARBA" id="ARBA00011881"/>
    </source>
</evidence>
<dbReference type="GO" id="GO:0051287">
    <property type="term" value="F:NAD binding"/>
    <property type="evidence" value="ECO:0007669"/>
    <property type="project" value="InterPro"/>
</dbReference>
<feature type="binding site" evidence="6">
    <location>
        <position position="138"/>
    </location>
    <ligand>
        <name>NAD(+)</name>
        <dbReference type="ChEBI" id="CHEBI:57540"/>
    </ligand>
</feature>
<dbReference type="PIRSF" id="PIRSF000149">
    <property type="entry name" value="GAP_DH"/>
    <property type="match status" value="1"/>
</dbReference>
<reference evidence="10 11" key="1">
    <citation type="submission" date="2018-06" db="EMBL/GenBank/DDBJ databases">
        <title>Genomic Encyclopedia of Archaeal and Bacterial Type Strains, Phase II (KMG-II): from individual species to whole genera.</title>
        <authorList>
            <person name="Goeker M."/>
        </authorList>
    </citation>
    <scope>NUCLEOTIDE SEQUENCE [LARGE SCALE GENOMIC DNA]</scope>
    <source>
        <strain evidence="10 11">DSM 14825</strain>
    </source>
</reference>
<dbReference type="SUPFAM" id="SSF55347">
    <property type="entry name" value="Glyceraldehyde-3-phosphate dehydrogenase-like, C-terminal domain"/>
    <property type="match status" value="1"/>
</dbReference>
<evidence type="ECO:0000313" key="11">
    <source>
        <dbReference type="Proteomes" id="UP000249754"/>
    </source>
</evidence>
<dbReference type="CDD" id="cd05214">
    <property type="entry name" value="GAPDH_I_N"/>
    <property type="match status" value="1"/>
</dbReference>
<feature type="domain" description="Glyceraldehyde 3-phosphate dehydrogenase NAD(P) binding" evidence="9">
    <location>
        <begin position="22"/>
        <end position="169"/>
    </location>
</feature>
<evidence type="ECO:0000256" key="6">
    <source>
        <dbReference type="PIRSR" id="PIRSR000149-3"/>
    </source>
</evidence>
<comment type="subunit">
    <text evidence="2">Homotetramer.</text>
</comment>
<feature type="binding site" evidence="5">
    <location>
        <position position="250"/>
    </location>
    <ligand>
        <name>D-glyceraldehyde 3-phosphate</name>
        <dbReference type="ChEBI" id="CHEBI:59776"/>
    </ligand>
</feature>
<evidence type="ECO:0000256" key="3">
    <source>
        <dbReference type="ARBA" id="ARBA00023002"/>
    </source>
</evidence>
<comment type="caution">
    <text evidence="10">The sequence shown here is derived from an EMBL/GenBank/DDBJ whole genome shotgun (WGS) entry which is preliminary data.</text>
</comment>
<dbReference type="InterPro" id="IPR020831">
    <property type="entry name" value="GlycerAld/Erythrose_P_DH"/>
</dbReference>
<dbReference type="InterPro" id="IPR006424">
    <property type="entry name" value="Glyceraldehyde-3-P_DH_1"/>
</dbReference>
<evidence type="ECO:0000259" key="9">
    <source>
        <dbReference type="SMART" id="SM00846"/>
    </source>
</evidence>
<dbReference type="InterPro" id="IPR020829">
    <property type="entry name" value="GlycerAld_3-P_DH_cat"/>
</dbReference>
<keyword evidence="6" id="KW-0547">Nucleotide-binding</keyword>
<dbReference type="Pfam" id="PF02800">
    <property type="entry name" value="Gp_dh_C"/>
    <property type="match status" value="1"/>
</dbReference>
<feature type="binding site" evidence="5">
    <location>
        <begin position="168"/>
        <end position="170"/>
    </location>
    <ligand>
        <name>D-glyceraldehyde 3-phosphate</name>
        <dbReference type="ChEBI" id="CHEBI:59776"/>
    </ligand>
</feature>
<proteinExistence type="inferred from homology"/>
<sequence length="351" mass="38276">MKYHKLSPKNIPSFVPSIENEMKLAINGFGRIGRIFLRTALEKNINVVAINDLGDPATLAHLFKYDTVHRGFKGEVTFDEEALIINGKRINVYREAQPENLPWKALDIDIVLESTGKFTTRTGAGKHLLAGAKQVLISAPADKDIPMFVLGVNDSALDLSAEIISNASCTTNNVAPMVKILDDKWGILDGYITTIHSMTGDQNLHDAPHKDLRRARAASASIIPTSTGAAKAITNIFPHLEGKLGGAGIRVPVLNGSLTDFTCILKEKATIEEINAAFKSAAENEMKTVLEYTEDPIVSVDILDNQHSCIFDAQLTSIVGDLVKVVGWYDNESGYSARLVDLVLKISENHD</sequence>
<feature type="binding site" evidence="5">
    <location>
        <position position="199"/>
    </location>
    <ligand>
        <name>D-glyceraldehyde 3-phosphate</name>
        <dbReference type="ChEBI" id="CHEBI:59776"/>
    </ligand>
</feature>
<feature type="site" description="Activates thiol group during catalysis" evidence="7">
    <location>
        <position position="196"/>
    </location>
</feature>
<feature type="binding site" evidence="6">
    <location>
        <begin position="31"/>
        <end position="32"/>
    </location>
    <ligand>
        <name>NAD(+)</name>
        <dbReference type="ChEBI" id="CHEBI:57540"/>
    </ligand>
</feature>
<dbReference type="AlphaFoldDB" id="A0A327SQI5"/>
<dbReference type="GO" id="GO:0006006">
    <property type="term" value="P:glucose metabolic process"/>
    <property type="evidence" value="ECO:0007669"/>
    <property type="project" value="InterPro"/>
</dbReference>
<dbReference type="NCBIfam" id="TIGR01534">
    <property type="entry name" value="GAPDH-I"/>
    <property type="match status" value="1"/>
</dbReference>
<dbReference type="FunFam" id="3.40.50.720:FF:000001">
    <property type="entry name" value="Glyceraldehyde-3-phosphate dehydrogenase"/>
    <property type="match status" value="1"/>
</dbReference>